<dbReference type="EMBL" id="NIVC01002720">
    <property type="protein sequence ID" value="PAA55691.1"/>
    <property type="molecule type" value="Genomic_DNA"/>
</dbReference>
<evidence type="ECO:0000256" key="1">
    <source>
        <dbReference type="SAM" id="Phobius"/>
    </source>
</evidence>
<keyword evidence="1" id="KW-0812">Transmembrane</keyword>
<comment type="caution">
    <text evidence="2">The sequence shown here is derived from an EMBL/GenBank/DDBJ whole genome shotgun (WGS) entry which is preliminary data.</text>
</comment>
<gene>
    <name evidence="2" type="ORF">BOX15_Mlig007910g2</name>
</gene>
<feature type="transmembrane region" description="Helical" evidence="1">
    <location>
        <begin position="130"/>
        <end position="152"/>
    </location>
</feature>
<evidence type="ECO:0000313" key="3">
    <source>
        <dbReference type="Proteomes" id="UP000215902"/>
    </source>
</evidence>
<reference evidence="2 3" key="1">
    <citation type="submission" date="2017-06" db="EMBL/GenBank/DDBJ databases">
        <title>A platform for efficient transgenesis in Macrostomum lignano, a flatworm model organism for stem cell research.</title>
        <authorList>
            <person name="Berezikov E."/>
        </authorList>
    </citation>
    <scope>NUCLEOTIDE SEQUENCE [LARGE SCALE GENOMIC DNA]</scope>
    <source>
        <strain evidence="2">DV1</strain>
        <tissue evidence="2">Whole organism</tissue>
    </source>
</reference>
<evidence type="ECO:0000313" key="2">
    <source>
        <dbReference type="EMBL" id="PAA55691.1"/>
    </source>
</evidence>
<proteinExistence type="predicted"/>
<accession>A0A267E2A8</accession>
<keyword evidence="1" id="KW-1133">Transmembrane helix</keyword>
<feature type="transmembrane region" description="Helical" evidence="1">
    <location>
        <begin position="164"/>
        <end position="186"/>
    </location>
</feature>
<protein>
    <submittedName>
        <fullName evidence="2">Uncharacterized protein</fullName>
    </submittedName>
</protein>
<name>A0A267E2A8_9PLAT</name>
<dbReference type="Proteomes" id="UP000215902">
    <property type="component" value="Unassembled WGS sequence"/>
</dbReference>
<feature type="non-terminal residue" evidence="2">
    <location>
        <position position="1"/>
    </location>
</feature>
<dbReference type="AlphaFoldDB" id="A0A267E2A8"/>
<sequence>EFLANYQLFMVRHYLRLKPPKLSGRLGMLKHDGSGGDADSCSSCRICLQSKDEIESSLAMFVADLLSSSSRLNSLVKLHCNCSVGSMRHICYRCLQKFDYESSRDGQCDVCHLRLFPSGSDPRRLLQAIFWLKCTSAAAAAILLLALASAALCRPGEPAFSAALAGGFASAGVLLVSLALAGLLAAQFRRGDLCPHGCGGGVGCCCCCCCHEGEGSRLAEESNSRPLLRVTDSLMEPS</sequence>
<keyword evidence="3" id="KW-1185">Reference proteome</keyword>
<keyword evidence="1" id="KW-0472">Membrane</keyword>
<organism evidence="2 3">
    <name type="scientific">Macrostomum lignano</name>
    <dbReference type="NCBI Taxonomy" id="282301"/>
    <lineage>
        <taxon>Eukaryota</taxon>
        <taxon>Metazoa</taxon>
        <taxon>Spiralia</taxon>
        <taxon>Lophotrochozoa</taxon>
        <taxon>Platyhelminthes</taxon>
        <taxon>Rhabditophora</taxon>
        <taxon>Macrostomorpha</taxon>
        <taxon>Macrostomida</taxon>
        <taxon>Macrostomidae</taxon>
        <taxon>Macrostomum</taxon>
    </lineage>
</organism>